<evidence type="ECO:0000313" key="3">
    <source>
        <dbReference type="EMBL" id="PDQ34875.1"/>
    </source>
</evidence>
<evidence type="ECO:0000313" key="4">
    <source>
        <dbReference type="Proteomes" id="UP000219994"/>
    </source>
</evidence>
<organism evidence="3 4">
    <name type="scientific">Candidatus Lumbricidiphila eiseniae</name>
    <dbReference type="NCBI Taxonomy" id="1969409"/>
    <lineage>
        <taxon>Bacteria</taxon>
        <taxon>Bacillati</taxon>
        <taxon>Actinomycetota</taxon>
        <taxon>Actinomycetes</taxon>
        <taxon>Micrococcales</taxon>
        <taxon>Microbacteriaceae</taxon>
        <taxon>Candidatus Lumbricidiphila</taxon>
    </lineage>
</organism>
<comment type="caution">
    <text evidence="3">The sequence shown here is derived from an EMBL/GenBank/DDBJ whole genome shotgun (WGS) entry which is preliminary data.</text>
</comment>
<dbReference type="AlphaFoldDB" id="A0A2A6FPS8"/>
<gene>
    <name evidence="3" type="ORF">B5766_08930</name>
</gene>
<accession>A0A2A6FPS8</accession>
<keyword evidence="2" id="KW-0732">Signal</keyword>
<name>A0A2A6FPS8_9MICO</name>
<protein>
    <submittedName>
        <fullName evidence="3">Uncharacterized protein</fullName>
    </submittedName>
</protein>
<feature type="signal peptide" evidence="2">
    <location>
        <begin position="1"/>
        <end position="27"/>
    </location>
</feature>
<reference evidence="4" key="1">
    <citation type="submission" date="2017-03" db="EMBL/GenBank/DDBJ databases">
        <authorList>
            <person name="Lund M.B."/>
        </authorList>
    </citation>
    <scope>NUCLEOTIDE SEQUENCE [LARGE SCALE GENOMIC DNA]</scope>
</reference>
<dbReference type="EMBL" id="NAEP01000044">
    <property type="protein sequence ID" value="PDQ34875.1"/>
    <property type="molecule type" value="Genomic_DNA"/>
</dbReference>
<feature type="chain" id="PRO_5018183639" evidence="2">
    <location>
        <begin position="28"/>
        <end position="154"/>
    </location>
</feature>
<dbReference type="Proteomes" id="UP000219994">
    <property type="component" value="Unassembled WGS sequence"/>
</dbReference>
<sequence length="154" mass="16320">MFRKYVLAVLSTVALTTSLLVAPPATALEASPDDTATATVQAEYEGLEPEEIVEKGLAKEGLGVERVEVDADGVEIAVEAAIVMGGAIALEAAKAVAHIIADYNRRSSSQRHDYYPAIRSGSKVLISTNGLSSAQAQNRDRAGQDVWTISQHRA</sequence>
<evidence type="ECO:0000256" key="2">
    <source>
        <dbReference type="SAM" id="SignalP"/>
    </source>
</evidence>
<feature type="region of interest" description="Disordered" evidence="1">
    <location>
        <begin position="135"/>
        <end position="154"/>
    </location>
</feature>
<proteinExistence type="predicted"/>
<evidence type="ECO:0000256" key="1">
    <source>
        <dbReference type="SAM" id="MobiDB-lite"/>
    </source>
</evidence>